<reference evidence="4 5" key="1">
    <citation type="submission" date="2022-09" db="EMBL/GenBank/DDBJ databases">
        <title>Chelativorans salina sp. nov., a novel slightly halophilic bacterium isolated from a saline lake sediment enrichment.</title>
        <authorList>
            <person name="Gao L."/>
            <person name="Fang B.-Z."/>
            <person name="Li W.-J."/>
        </authorList>
    </citation>
    <scope>NUCLEOTIDE SEQUENCE [LARGE SCALE GENOMIC DNA]</scope>
    <source>
        <strain evidence="4 5">EGI FJ00035</strain>
    </source>
</reference>
<evidence type="ECO:0000313" key="5">
    <source>
        <dbReference type="Proteomes" id="UP001320831"/>
    </source>
</evidence>
<keyword evidence="2" id="KW-0012">Acyltransferase</keyword>
<dbReference type="Pfam" id="PF13508">
    <property type="entry name" value="Acetyltransf_7"/>
    <property type="match status" value="1"/>
</dbReference>
<accession>A0ABT2LIK9</accession>
<dbReference type="EMBL" id="JAOCZP010000001">
    <property type="protein sequence ID" value="MCT7374405.1"/>
    <property type="molecule type" value="Genomic_DNA"/>
</dbReference>
<dbReference type="PROSITE" id="PS51186">
    <property type="entry name" value="GNAT"/>
    <property type="match status" value="1"/>
</dbReference>
<evidence type="ECO:0000256" key="2">
    <source>
        <dbReference type="ARBA" id="ARBA00023315"/>
    </source>
</evidence>
<keyword evidence="5" id="KW-1185">Reference proteome</keyword>
<dbReference type="CDD" id="cd04301">
    <property type="entry name" value="NAT_SF"/>
    <property type="match status" value="1"/>
</dbReference>
<dbReference type="InterPro" id="IPR000182">
    <property type="entry name" value="GNAT_dom"/>
</dbReference>
<keyword evidence="1" id="KW-0808">Transferase</keyword>
<dbReference type="RefSeq" id="WP_260900797.1">
    <property type="nucleotide sequence ID" value="NZ_JAOCZP010000001.1"/>
</dbReference>
<dbReference type="Gene3D" id="3.40.630.30">
    <property type="match status" value="1"/>
</dbReference>
<proteinExistence type="predicted"/>
<dbReference type="Proteomes" id="UP001320831">
    <property type="component" value="Unassembled WGS sequence"/>
</dbReference>
<dbReference type="PANTHER" id="PTHR43877:SF1">
    <property type="entry name" value="ACETYLTRANSFERASE"/>
    <property type="match status" value="1"/>
</dbReference>
<dbReference type="SUPFAM" id="SSF55729">
    <property type="entry name" value="Acyl-CoA N-acyltransferases (Nat)"/>
    <property type="match status" value="1"/>
</dbReference>
<evidence type="ECO:0000313" key="4">
    <source>
        <dbReference type="EMBL" id="MCT7374405.1"/>
    </source>
</evidence>
<sequence length="167" mass="17847">MADIAIRVATPDDLHVLSDLIAASYAMLADGSYEPEKLAKALPVMSRANPKLLASGTYFVAEANGEPAGCGGWTFETPGTGEIDEGIAHIRHFATHPAHLRKGIARQLLDRCLSEAAAAGAHTMKSRSTLQAEKFYASAGFRRIGIAEIEFVPGVRLSAVEMERDVP</sequence>
<organism evidence="4 5">
    <name type="scientific">Chelativorans salis</name>
    <dbReference type="NCBI Taxonomy" id="2978478"/>
    <lineage>
        <taxon>Bacteria</taxon>
        <taxon>Pseudomonadati</taxon>
        <taxon>Pseudomonadota</taxon>
        <taxon>Alphaproteobacteria</taxon>
        <taxon>Hyphomicrobiales</taxon>
        <taxon>Phyllobacteriaceae</taxon>
        <taxon>Chelativorans</taxon>
    </lineage>
</organism>
<comment type="caution">
    <text evidence="4">The sequence shown here is derived from an EMBL/GenBank/DDBJ whole genome shotgun (WGS) entry which is preliminary data.</text>
</comment>
<feature type="domain" description="N-acetyltransferase" evidence="3">
    <location>
        <begin position="4"/>
        <end position="167"/>
    </location>
</feature>
<protein>
    <submittedName>
        <fullName evidence="4">GNAT family N-acetyltransferase</fullName>
    </submittedName>
</protein>
<dbReference type="PANTHER" id="PTHR43877">
    <property type="entry name" value="AMINOALKYLPHOSPHONATE N-ACETYLTRANSFERASE-RELATED-RELATED"/>
    <property type="match status" value="1"/>
</dbReference>
<name>A0ABT2LIK9_9HYPH</name>
<dbReference type="InterPro" id="IPR050832">
    <property type="entry name" value="Bact_Acetyltransf"/>
</dbReference>
<dbReference type="InterPro" id="IPR016181">
    <property type="entry name" value="Acyl_CoA_acyltransferase"/>
</dbReference>
<evidence type="ECO:0000256" key="1">
    <source>
        <dbReference type="ARBA" id="ARBA00022679"/>
    </source>
</evidence>
<evidence type="ECO:0000259" key="3">
    <source>
        <dbReference type="PROSITE" id="PS51186"/>
    </source>
</evidence>
<gene>
    <name evidence="4" type="ORF">N5A92_05085</name>
</gene>